<feature type="region of interest" description="Disordered" evidence="5">
    <location>
        <begin position="1890"/>
        <end position="1948"/>
    </location>
</feature>
<evidence type="ECO:0000313" key="7">
    <source>
        <dbReference type="EMBL" id="QBD82925.1"/>
    </source>
</evidence>
<name>A0A4P6K4E5_KTERU</name>
<dbReference type="KEGG" id="kbs:EPA93_45980"/>
<evidence type="ECO:0000259" key="6">
    <source>
        <dbReference type="PROSITE" id="PS50075"/>
    </source>
</evidence>
<evidence type="ECO:0000256" key="3">
    <source>
        <dbReference type="ARBA" id="ARBA00022450"/>
    </source>
</evidence>
<dbReference type="InterPro" id="IPR000873">
    <property type="entry name" value="AMP-dep_synth/lig_dom"/>
</dbReference>
<dbReference type="Pfam" id="PF00668">
    <property type="entry name" value="Condensation"/>
    <property type="match status" value="2"/>
</dbReference>
<dbReference type="InterPro" id="IPR042099">
    <property type="entry name" value="ANL_N_sf"/>
</dbReference>
<dbReference type="InterPro" id="IPR001242">
    <property type="entry name" value="Condensation_dom"/>
</dbReference>
<dbReference type="SUPFAM" id="SSF56801">
    <property type="entry name" value="Acetyl-CoA synthetase-like"/>
    <property type="match status" value="2"/>
</dbReference>
<feature type="compositionally biased region" description="Low complexity" evidence="5">
    <location>
        <begin position="1905"/>
        <end position="1919"/>
    </location>
</feature>
<accession>A0A4P6K4E5</accession>
<reference evidence="7 8" key="1">
    <citation type="submission" date="2019-01" db="EMBL/GenBank/DDBJ databases">
        <title>Ktedonosporobacter rubrisoli SCAWS-G2.</title>
        <authorList>
            <person name="Huang Y."/>
            <person name="Yan B."/>
        </authorList>
    </citation>
    <scope>NUCLEOTIDE SEQUENCE [LARGE SCALE GENOMIC DNA]</scope>
    <source>
        <strain evidence="7 8">SCAWS-G2</strain>
    </source>
</reference>
<dbReference type="PROSITE" id="PS00012">
    <property type="entry name" value="PHOSPHOPANTETHEINE"/>
    <property type="match status" value="1"/>
</dbReference>
<dbReference type="FunFam" id="3.30.300.30:FF:000010">
    <property type="entry name" value="Enterobactin synthetase component F"/>
    <property type="match status" value="1"/>
</dbReference>
<dbReference type="GO" id="GO:0031177">
    <property type="term" value="F:phosphopantetheine binding"/>
    <property type="evidence" value="ECO:0007669"/>
    <property type="project" value="TreeGrafter"/>
</dbReference>
<dbReference type="Gene3D" id="3.30.559.30">
    <property type="entry name" value="Nonribosomal peptide synthetase, condensation domain"/>
    <property type="match status" value="2"/>
</dbReference>
<dbReference type="InterPro" id="IPR023213">
    <property type="entry name" value="CAT-like_dom_sf"/>
</dbReference>
<organism evidence="7 8">
    <name type="scientific">Ktedonosporobacter rubrisoli</name>
    <dbReference type="NCBI Taxonomy" id="2509675"/>
    <lineage>
        <taxon>Bacteria</taxon>
        <taxon>Bacillati</taxon>
        <taxon>Chloroflexota</taxon>
        <taxon>Ktedonobacteria</taxon>
        <taxon>Ktedonobacterales</taxon>
        <taxon>Ktedonosporobacteraceae</taxon>
        <taxon>Ktedonosporobacter</taxon>
    </lineage>
</organism>
<dbReference type="Proteomes" id="UP000290365">
    <property type="component" value="Chromosome"/>
</dbReference>
<dbReference type="InterPro" id="IPR036736">
    <property type="entry name" value="ACP-like_sf"/>
</dbReference>
<comment type="cofactor">
    <cofactor evidence="1">
        <name>pantetheine 4'-phosphate</name>
        <dbReference type="ChEBI" id="CHEBI:47942"/>
    </cofactor>
</comment>
<dbReference type="Gene3D" id="3.40.50.12780">
    <property type="entry name" value="N-terminal domain of ligase-like"/>
    <property type="match status" value="1"/>
</dbReference>
<dbReference type="InterPro" id="IPR045851">
    <property type="entry name" value="AMP-bd_C_sf"/>
</dbReference>
<feature type="domain" description="Carrier" evidence="6">
    <location>
        <begin position="1025"/>
        <end position="1100"/>
    </location>
</feature>
<dbReference type="GO" id="GO:0043041">
    <property type="term" value="P:amino acid activation for nonribosomal peptide biosynthetic process"/>
    <property type="evidence" value="ECO:0007669"/>
    <property type="project" value="TreeGrafter"/>
</dbReference>
<dbReference type="CDD" id="cd05930">
    <property type="entry name" value="A_NRPS"/>
    <property type="match status" value="1"/>
</dbReference>
<dbReference type="InterPro" id="IPR009081">
    <property type="entry name" value="PP-bd_ACP"/>
</dbReference>
<dbReference type="InterPro" id="IPR010071">
    <property type="entry name" value="AA_adenyl_dom"/>
</dbReference>
<dbReference type="InterPro" id="IPR025110">
    <property type="entry name" value="AMP-bd_C"/>
</dbReference>
<proteinExistence type="inferred from homology"/>
<evidence type="ECO:0000313" key="8">
    <source>
        <dbReference type="Proteomes" id="UP000290365"/>
    </source>
</evidence>
<dbReference type="FunFam" id="3.40.50.980:FF:000001">
    <property type="entry name" value="Non-ribosomal peptide synthetase"/>
    <property type="match status" value="1"/>
</dbReference>
<sequence length="2059" mass="228298">MQDLSQRLAALSPEKRALLKQQLGKQGSRFNTFPLSFAQQRLWLLDQLNPGNASYNIAAAIRFAGPLRVDLLEKCIHLLVRRHESLRTTFAMLNGEPIQVIRPNLTLQIPLIDLTSLPEAEREASLQHAINNEAHIPFDLKTGPLVRLALLRKSPLEHILLLNTHHIISDGWSLGVFLHELSLCYSAALAGNSPTLPAPSLQYADYAAWQRNWLKGENLTNLLDYWRKQLADMPPLLELPMDHPRPAVQTSHGAVVSLLLPSEISTALKALSQHEGVTLFMTTLALFQILLQRYTGRRDIVIGTPIANRNRTDIEHVFGFFVNTLVLRIDVASELNFRTLLQRVKEMTLEAYAHQDIPFDALLDELNPERSLSHSLLFQVFFNMVNLPDLHDEWPDLKVEHLWPREIGSKFDLTLFVQEEQDAIRLELVYNTDLFKHERMLEMLEQYSCLASQVSERDEMISRYSLVSTRASSVLPDPGAPISAHWEGTIHDLFAQQAHLRPENIAIIDEINTVSYGELEARSNQLAHYLHAQGIRPHDVVAISAQRCAALVLAILGILKAGSTVLILDPSYPPARLLEYVQRAHARGWLRIEGATDCQELDEWCRANSYCNLVLARNFALSGILSQYASSAPAYRVGPNDIACLTFTSGSTGRPKGVLQRHGPLTHFLPWMRDRFAFTQTDRYSLLSGLAHDPLQREIFTPLCVGATICIPDQEHMGDPGWLAQWMQGQEITIASFTPALLQLLTQGMGEDDLPSARIPSLRYAFVVGDALTRRHVARLYAVAPHITCVNLYGSTETQRAVSYFVLPTASSTESPASVTALLDKEVIPLGKGMPGAQILILNEAGNLAGIGELGEIYVRSPHLAFGYLDDPDQTNERFLVNPFTHQEHDRLYRTGDLGRYLPDGNAEFAGRNDLQVKIRGYRIELEEIEAILVEHPMVADAAVIIREDTPDNKQIVAYITHHNEQVKPVLSNLRAFVTQRLPAFMVPAHFVFMSRLPLNANGKVDRKALPAPEAADEATLSLATPQSPIQEELCLLWCELLGLKKVGITQNFFELGGHSLLATQLLARINEKFNSTLSLRSLFEAPTIEGIASLITVSSSSKQELKEPVLQAQAKRESEPKGPQRIFLDERHGSKMEQEESYLFAASFAQERLWFLHRFEPESSAYHLFLAFELDGQFQPAAFEESLNDLLARHESLRTSFVLQGEQLMQRIHAQLWLSLSQQHLSLPAESESSLSQQALQAWLQQEIRRPFDLQQAPLLRASLLHRGSEPSILLLCLHHIIADGWSLGILLQELSLCYNAHVKGISPQLAPLPLQYADYAVWQRAWLQEERQEKLQRYWHGQLATAPALLDLPTDHPRPPIQTFVGARHQLHLPAELLEQLMVLSHQQQVTLYMTLLAAFLLLLYRYSGQEDLVVGTPIAGRQRRELEGVIGLFANTLVLRTDLSGDPSFLELLQRVREVTLQAYSQQDMPFEKLVAELQPERSLAYNPLFQVFFALQNVPGDPISLEGLDVTQIRLDSNSAKFDLSWTWYQEDEKSLSAVIEYNTALFEPQRIAGMATNMLVVLQSLCQEPRTPVSLLPLLSAAQRLHLLSLGHSSSPLPAAPSCGLHHLIEAQCERSSLQPALHAGSTTLTYRQLNQQANQLAHLLRQHGIGPGCLVGLCLHRSPSLLLCLLAILKTGAAYVPLDPDYPSQRLLWMAQDAQLSLLLTHEELKARWPHCPCPLLCLDTLQERYASLPCEDLQEACSPAQLAYVIYTSGSTGRPKGVQISHGALLSFLLSLQSLLSLSPHDRWLAITSISFDIAGLELYLPLLAGAQIQLASQEQASDPRQLASLLAQLPISILQATPTTWQLLLETGWSGKAGLTLLSGAKPSLLISLAACCPVAKPSGTSTVPPRPPSGLPPSVSSPLPSSSTSRLADLWPTRRSMSSMPSSIPNPLASPASSTSEERPWLMATWLNPASVPNASCPIPSAPSPALASTAAAISPPGRLMAACATISVVIVRSSSTAIASNWGRLSTSCSNKMPSCKPSSSCARSSWWPMCVARNPSSPFSSAAS</sequence>
<dbReference type="CDD" id="cd19531">
    <property type="entry name" value="LCL_NRPS-like"/>
    <property type="match status" value="2"/>
</dbReference>
<dbReference type="PANTHER" id="PTHR45527">
    <property type="entry name" value="NONRIBOSOMAL PEPTIDE SYNTHETASE"/>
    <property type="match status" value="1"/>
</dbReference>
<comment type="similarity">
    <text evidence="2">Belongs to the ATP-dependent AMP-binding enzyme family.</text>
</comment>
<evidence type="ECO:0000256" key="4">
    <source>
        <dbReference type="ARBA" id="ARBA00022553"/>
    </source>
</evidence>
<dbReference type="PROSITE" id="PS50075">
    <property type="entry name" value="CARRIER"/>
    <property type="match status" value="1"/>
</dbReference>
<dbReference type="Pfam" id="PF13193">
    <property type="entry name" value="AMP-binding_C"/>
    <property type="match status" value="1"/>
</dbReference>
<evidence type="ECO:0000256" key="2">
    <source>
        <dbReference type="ARBA" id="ARBA00006432"/>
    </source>
</evidence>
<dbReference type="OrthoDB" id="134488at2"/>
<dbReference type="Pfam" id="PF00550">
    <property type="entry name" value="PP-binding"/>
    <property type="match status" value="1"/>
</dbReference>
<dbReference type="EMBL" id="CP035758">
    <property type="protein sequence ID" value="QBD82925.1"/>
    <property type="molecule type" value="Genomic_DNA"/>
</dbReference>
<evidence type="ECO:0000256" key="1">
    <source>
        <dbReference type="ARBA" id="ARBA00001957"/>
    </source>
</evidence>
<dbReference type="FunFam" id="3.30.559.10:FF:000012">
    <property type="entry name" value="Non-ribosomal peptide synthetase"/>
    <property type="match status" value="1"/>
</dbReference>
<feature type="compositionally biased region" description="Low complexity" evidence="5">
    <location>
        <begin position="1926"/>
        <end position="1936"/>
    </location>
</feature>
<dbReference type="FunFam" id="1.10.1200.10:FF:000005">
    <property type="entry name" value="Nonribosomal peptide synthetase 1"/>
    <property type="match status" value="1"/>
</dbReference>
<dbReference type="GO" id="GO:0044550">
    <property type="term" value="P:secondary metabolite biosynthetic process"/>
    <property type="evidence" value="ECO:0007669"/>
    <property type="project" value="TreeGrafter"/>
</dbReference>
<dbReference type="GO" id="GO:0005829">
    <property type="term" value="C:cytosol"/>
    <property type="evidence" value="ECO:0007669"/>
    <property type="project" value="TreeGrafter"/>
</dbReference>
<dbReference type="NCBIfam" id="TIGR01733">
    <property type="entry name" value="AA-adenyl-dom"/>
    <property type="match status" value="1"/>
</dbReference>
<dbReference type="Gene3D" id="3.40.50.980">
    <property type="match status" value="2"/>
</dbReference>
<dbReference type="Gene3D" id="1.10.1200.10">
    <property type="entry name" value="ACP-like"/>
    <property type="match status" value="1"/>
</dbReference>
<dbReference type="GO" id="GO:0008610">
    <property type="term" value="P:lipid biosynthetic process"/>
    <property type="evidence" value="ECO:0007669"/>
    <property type="project" value="UniProtKB-ARBA"/>
</dbReference>
<dbReference type="PROSITE" id="PS00455">
    <property type="entry name" value="AMP_BINDING"/>
    <property type="match status" value="2"/>
</dbReference>
<dbReference type="InterPro" id="IPR020845">
    <property type="entry name" value="AMP-binding_CS"/>
</dbReference>
<evidence type="ECO:0000256" key="5">
    <source>
        <dbReference type="SAM" id="MobiDB-lite"/>
    </source>
</evidence>
<keyword evidence="4" id="KW-0597">Phosphoprotein</keyword>
<dbReference type="Gene3D" id="3.30.559.10">
    <property type="entry name" value="Chloramphenicol acetyltransferase-like domain"/>
    <property type="match status" value="2"/>
</dbReference>
<dbReference type="SUPFAM" id="SSF52777">
    <property type="entry name" value="CoA-dependent acyltransferases"/>
    <property type="match status" value="4"/>
</dbReference>
<protein>
    <submittedName>
        <fullName evidence="7">Amino acid adenylation domain-containing protein</fullName>
    </submittedName>
</protein>
<dbReference type="GO" id="GO:0003824">
    <property type="term" value="F:catalytic activity"/>
    <property type="evidence" value="ECO:0007669"/>
    <property type="project" value="InterPro"/>
</dbReference>
<dbReference type="PANTHER" id="PTHR45527:SF1">
    <property type="entry name" value="FATTY ACID SYNTHASE"/>
    <property type="match status" value="1"/>
</dbReference>
<dbReference type="SUPFAM" id="SSF47336">
    <property type="entry name" value="ACP-like"/>
    <property type="match status" value="1"/>
</dbReference>
<keyword evidence="3" id="KW-0596">Phosphopantetheine</keyword>
<dbReference type="InterPro" id="IPR006162">
    <property type="entry name" value="Ppantetheine_attach_site"/>
</dbReference>
<dbReference type="Pfam" id="PF00501">
    <property type="entry name" value="AMP-binding"/>
    <property type="match status" value="2"/>
</dbReference>
<keyword evidence="8" id="KW-1185">Reference proteome</keyword>
<dbReference type="Gene3D" id="3.30.300.30">
    <property type="match status" value="1"/>
</dbReference>
<gene>
    <name evidence="7" type="ORF">EPA93_45980</name>
</gene>